<evidence type="ECO:0000256" key="1">
    <source>
        <dbReference type="ARBA" id="ARBA00001946"/>
    </source>
</evidence>
<dbReference type="InterPro" id="IPR012337">
    <property type="entry name" value="RNaseH-like_sf"/>
</dbReference>
<dbReference type="Pfam" id="PF20700">
    <property type="entry name" value="Mutator"/>
    <property type="match status" value="1"/>
</dbReference>
<evidence type="ECO:0000256" key="5">
    <source>
        <dbReference type="ARBA" id="ARBA00022839"/>
    </source>
</evidence>
<dbReference type="GO" id="GO:0046872">
    <property type="term" value="F:metal ion binding"/>
    <property type="evidence" value="ECO:0007669"/>
    <property type="project" value="UniProtKB-KW"/>
</dbReference>
<dbReference type="Proteomes" id="UP001159428">
    <property type="component" value="Unassembled WGS sequence"/>
</dbReference>
<dbReference type="InterPro" id="IPR040393">
    <property type="entry name" value="TREX1/2"/>
</dbReference>
<evidence type="ECO:0000313" key="9">
    <source>
        <dbReference type="EMBL" id="CAH3140790.1"/>
    </source>
</evidence>
<proteinExistence type="inferred from homology"/>
<evidence type="ECO:0000313" key="10">
    <source>
        <dbReference type="Proteomes" id="UP001159428"/>
    </source>
</evidence>
<dbReference type="CDD" id="cd06127">
    <property type="entry name" value="DEDDh"/>
    <property type="match status" value="1"/>
</dbReference>
<feature type="domain" description="Exonuclease" evidence="8">
    <location>
        <begin position="203"/>
        <end position="397"/>
    </location>
</feature>
<keyword evidence="6" id="KW-0460">Magnesium</keyword>
<dbReference type="AlphaFoldDB" id="A0AAU9XAM0"/>
<keyword evidence="3" id="KW-0479">Metal-binding</keyword>
<protein>
    <recommendedName>
        <fullName evidence="8">Exonuclease domain-containing protein</fullName>
    </recommendedName>
</protein>
<accession>A0AAU9XAM0</accession>
<organism evidence="9 10">
    <name type="scientific">Pocillopora meandrina</name>
    <dbReference type="NCBI Taxonomy" id="46732"/>
    <lineage>
        <taxon>Eukaryota</taxon>
        <taxon>Metazoa</taxon>
        <taxon>Cnidaria</taxon>
        <taxon>Anthozoa</taxon>
        <taxon>Hexacorallia</taxon>
        <taxon>Scleractinia</taxon>
        <taxon>Astrocoeniina</taxon>
        <taxon>Pocilloporidae</taxon>
        <taxon>Pocillopora</taxon>
    </lineage>
</organism>
<evidence type="ECO:0000256" key="4">
    <source>
        <dbReference type="ARBA" id="ARBA00022801"/>
    </source>
</evidence>
<sequence length="413" mass="45717">MGWRKRGRCHDSSSGVSTAVGLHTGKVISYATRNKMCRVCDEAEKKNKEAESHDCRKNHEGSSKSMEANVAVELFSSAPKSGVIYSTYVGDDDSVTENHLKTLVNYDIDKWSDVNHASRTLGTRLYMAKGKIKGLTPNVISYIQKSFTYCVNQNKGQPSSLLEGLTSIVPHAFGKHDNCSNSWCGYKKDPEGYKHGSLPGGKDLTGEDLQTTGLDRKSDILQISCIPPNAETKSFSVNLFPENRIIGQSATQVHGISVEFCKGRKTLLRRGKELEAVSQTQGLSDFCSFLKQQSRSFQVVLIAHNGEKFDFPVLINALRRNNLLELFLATGVVLVDSLKIVSTEMKQKGSPLYSCKSKSLSDVYEVLLKEKFDAHDAQEDATALSRILFQSPLQVSVERIQTHAVPAELFVKK</sequence>
<dbReference type="EMBL" id="CALNXJ010000034">
    <property type="protein sequence ID" value="CAH3140790.1"/>
    <property type="molecule type" value="Genomic_DNA"/>
</dbReference>
<reference evidence="9 10" key="1">
    <citation type="submission" date="2022-05" db="EMBL/GenBank/DDBJ databases">
        <authorList>
            <consortium name="Genoscope - CEA"/>
            <person name="William W."/>
        </authorList>
    </citation>
    <scope>NUCLEOTIDE SEQUENCE [LARGE SCALE GENOMIC DNA]</scope>
</reference>
<dbReference type="Pfam" id="PF22123">
    <property type="entry name" value="Exu_RNase_H_like"/>
    <property type="match status" value="1"/>
</dbReference>
<dbReference type="GO" id="GO:0006308">
    <property type="term" value="P:DNA catabolic process"/>
    <property type="evidence" value="ECO:0007669"/>
    <property type="project" value="TreeGrafter"/>
</dbReference>
<dbReference type="GO" id="GO:0008296">
    <property type="term" value="F:3'-5'-DNA exonuclease activity"/>
    <property type="evidence" value="ECO:0007669"/>
    <property type="project" value="TreeGrafter"/>
</dbReference>
<gene>
    <name evidence="9" type="ORF">PMEA_00019414</name>
</gene>
<keyword evidence="5" id="KW-0269">Exonuclease</keyword>
<keyword evidence="2" id="KW-0540">Nuclease</keyword>
<keyword evidence="10" id="KW-1185">Reference proteome</keyword>
<dbReference type="InterPro" id="IPR013520">
    <property type="entry name" value="Ribonucl_H"/>
</dbReference>
<evidence type="ECO:0000256" key="3">
    <source>
        <dbReference type="ARBA" id="ARBA00022723"/>
    </source>
</evidence>
<dbReference type="Gene3D" id="3.30.420.10">
    <property type="entry name" value="Ribonuclease H-like superfamily/Ribonuclease H"/>
    <property type="match status" value="1"/>
</dbReference>
<dbReference type="InterPro" id="IPR049012">
    <property type="entry name" value="Mutator_transp_dom"/>
</dbReference>
<dbReference type="SUPFAM" id="SSF53098">
    <property type="entry name" value="Ribonuclease H-like"/>
    <property type="match status" value="1"/>
</dbReference>
<name>A0AAU9XAM0_9CNID</name>
<dbReference type="PANTHER" id="PTHR13058">
    <property type="entry name" value="THREE PRIME REPAIR EXONUCLEASE 1, 2"/>
    <property type="match status" value="1"/>
</dbReference>
<evidence type="ECO:0000259" key="8">
    <source>
        <dbReference type="SMART" id="SM00479"/>
    </source>
</evidence>
<dbReference type="InterPro" id="IPR054362">
    <property type="entry name" value="Exu_RNase_H-like"/>
</dbReference>
<dbReference type="SMART" id="SM00479">
    <property type="entry name" value="EXOIII"/>
    <property type="match status" value="1"/>
</dbReference>
<dbReference type="GO" id="GO:0005737">
    <property type="term" value="C:cytoplasm"/>
    <property type="evidence" value="ECO:0007669"/>
    <property type="project" value="TreeGrafter"/>
</dbReference>
<dbReference type="GO" id="GO:0003676">
    <property type="term" value="F:nucleic acid binding"/>
    <property type="evidence" value="ECO:0007669"/>
    <property type="project" value="InterPro"/>
</dbReference>
<dbReference type="InterPro" id="IPR036397">
    <property type="entry name" value="RNaseH_sf"/>
</dbReference>
<dbReference type="PANTHER" id="PTHR13058:SF19">
    <property type="entry name" value="LD40940P"/>
    <property type="match status" value="1"/>
</dbReference>
<comment type="cofactor">
    <cofactor evidence="1">
        <name>Mg(2+)</name>
        <dbReference type="ChEBI" id="CHEBI:18420"/>
    </cofactor>
</comment>
<keyword evidence="4" id="KW-0378">Hydrolase</keyword>
<comment type="similarity">
    <text evidence="7">Belongs to the exonuclease superfamily. TREX family.</text>
</comment>
<evidence type="ECO:0000256" key="7">
    <source>
        <dbReference type="ARBA" id="ARBA00025769"/>
    </source>
</evidence>
<comment type="caution">
    <text evidence="9">The sequence shown here is derived from an EMBL/GenBank/DDBJ whole genome shotgun (WGS) entry which is preliminary data.</text>
</comment>
<evidence type="ECO:0000256" key="6">
    <source>
        <dbReference type="ARBA" id="ARBA00022842"/>
    </source>
</evidence>
<evidence type="ECO:0000256" key="2">
    <source>
        <dbReference type="ARBA" id="ARBA00022722"/>
    </source>
</evidence>